<protein>
    <submittedName>
        <fullName evidence="5">Protein N-acetyltransferase, RimJ/RimL family</fullName>
    </submittedName>
</protein>
<accession>A0A1M6ZLD3</accession>
<dbReference type="InterPro" id="IPR051531">
    <property type="entry name" value="N-acetyltransferase"/>
</dbReference>
<dbReference type="Pfam" id="PF13302">
    <property type="entry name" value="Acetyltransf_3"/>
    <property type="match status" value="1"/>
</dbReference>
<keyword evidence="6" id="KW-1185">Reference proteome</keyword>
<evidence type="ECO:0000256" key="3">
    <source>
        <dbReference type="ARBA" id="ARBA00038502"/>
    </source>
</evidence>
<feature type="domain" description="N-acetyltransferase" evidence="4">
    <location>
        <begin position="19"/>
        <end position="175"/>
    </location>
</feature>
<dbReference type="OrthoDB" id="9804153at2"/>
<dbReference type="RefSeq" id="WP_073007832.1">
    <property type="nucleotide sequence ID" value="NZ_FRBW01000001.1"/>
</dbReference>
<keyword evidence="2" id="KW-0012">Acyltransferase</keyword>
<evidence type="ECO:0000259" key="4">
    <source>
        <dbReference type="PROSITE" id="PS51186"/>
    </source>
</evidence>
<evidence type="ECO:0000313" key="6">
    <source>
        <dbReference type="Proteomes" id="UP000186002"/>
    </source>
</evidence>
<dbReference type="GO" id="GO:0016747">
    <property type="term" value="F:acyltransferase activity, transferring groups other than amino-acyl groups"/>
    <property type="evidence" value="ECO:0007669"/>
    <property type="project" value="InterPro"/>
</dbReference>
<evidence type="ECO:0000256" key="2">
    <source>
        <dbReference type="ARBA" id="ARBA00023315"/>
    </source>
</evidence>
<name>A0A1M6ZLD3_9HYPH</name>
<evidence type="ECO:0000256" key="1">
    <source>
        <dbReference type="ARBA" id="ARBA00022679"/>
    </source>
</evidence>
<dbReference type="Proteomes" id="UP000186002">
    <property type="component" value="Unassembled WGS sequence"/>
</dbReference>
<comment type="similarity">
    <text evidence="3">Belongs to the acetyltransferase family. RimJ subfamily.</text>
</comment>
<dbReference type="STRING" id="735517.SAMN05444272_0274"/>
<organism evidence="5 6">
    <name type="scientific">Roseibium suaedae</name>
    <dbReference type="NCBI Taxonomy" id="735517"/>
    <lineage>
        <taxon>Bacteria</taxon>
        <taxon>Pseudomonadati</taxon>
        <taxon>Pseudomonadota</taxon>
        <taxon>Alphaproteobacteria</taxon>
        <taxon>Hyphomicrobiales</taxon>
        <taxon>Stappiaceae</taxon>
        <taxon>Roseibium</taxon>
    </lineage>
</organism>
<dbReference type="AlphaFoldDB" id="A0A1M6ZLD3"/>
<dbReference type="InterPro" id="IPR000182">
    <property type="entry name" value="GNAT_dom"/>
</dbReference>
<dbReference type="EMBL" id="FRBW01000001">
    <property type="protein sequence ID" value="SHL31145.1"/>
    <property type="molecule type" value="Genomic_DNA"/>
</dbReference>
<dbReference type="InterPro" id="IPR016181">
    <property type="entry name" value="Acyl_CoA_acyltransferase"/>
</dbReference>
<gene>
    <name evidence="5" type="ORF">SAMN05444272_0274</name>
</gene>
<proteinExistence type="inferred from homology"/>
<dbReference type="SUPFAM" id="SSF55729">
    <property type="entry name" value="Acyl-CoA N-acyltransferases (Nat)"/>
    <property type="match status" value="1"/>
</dbReference>
<keyword evidence="1 5" id="KW-0808">Transferase</keyword>
<dbReference type="PANTHER" id="PTHR43792:SF8">
    <property type="entry name" value="[RIBOSOMAL PROTEIN US5]-ALANINE N-ACETYLTRANSFERASE"/>
    <property type="match status" value="1"/>
</dbReference>
<sequence>MNGFPIVTERLVLRPPLASDLSEIARFLSDYEVVKNLSRVPHPYDLEAGRAWLAAADRGWHDPDQMEDLSAMITLDGNLAGCISLKSLQLNPEIGYWLGRDYWGRGLMSEAAGAMVSWFFANTGHDVLAGEAMADNAASLKVLTKAGFKVTGNAVCNSLSRGCGVPAIRTEIRRQDLMN</sequence>
<reference evidence="5 6" key="1">
    <citation type="submission" date="2016-11" db="EMBL/GenBank/DDBJ databases">
        <authorList>
            <person name="Jaros S."/>
            <person name="Januszkiewicz K."/>
            <person name="Wedrychowicz H."/>
        </authorList>
    </citation>
    <scope>NUCLEOTIDE SEQUENCE [LARGE SCALE GENOMIC DNA]</scope>
    <source>
        <strain evidence="5 6">DSM 22153</strain>
    </source>
</reference>
<dbReference type="Gene3D" id="3.40.630.30">
    <property type="match status" value="1"/>
</dbReference>
<dbReference type="PANTHER" id="PTHR43792">
    <property type="entry name" value="GNAT FAMILY, PUTATIVE (AFU_ORTHOLOGUE AFUA_3G00765)-RELATED-RELATED"/>
    <property type="match status" value="1"/>
</dbReference>
<dbReference type="PROSITE" id="PS51186">
    <property type="entry name" value="GNAT"/>
    <property type="match status" value="1"/>
</dbReference>
<evidence type="ECO:0000313" key="5">
    <source>
        <dbReference type="EMBL" id="SHL31145.1"/>
    </source>
</evidence>